<sequence length="77" mass="9201">MNEKIRELMMKATKDMPETYYWPGQYVEKFAELIVRECAELTSRYQMGTTRLPNIIVSYNYSDKLEDVLKKHFGVEE</sequence>
<gene>
    <name evidence="2" type="ORF">UFOVP181_38</name>
    <name evidence="1" type="ORF">UFOVP57_124</name>
</gene>
<dbReference type="EMBL" id="LR796187">
    <property type="protein sequence ID" value="CAB4125432.1"/>
    <property type="molecule type" value="Genomic_DNA"/>
</dbReference>
<proteinExistence type="predicted"/>
<protein>
    <submittedName>
        <fullName evidence="1">Uncharacterized protein</fullName>
    </submittedName>
</protein>
<reference evidence="1" key="1">
    <citation type="submission" date="2020-04" db="EMBL/GenBank/DDBJ databases">
        <authorList>
            <person name="Chiriac C."/>
            <person name="Salcher M."/>
            <person name="Ghai R."/>
            <person name="Kavagutti S V."/>
        </authorList>
    </citation>
    <scope>NUCLEOTIDE SEQUENCE</scope>
</reference>
<name>A0A6J5KVN8_9CAUD</name>
<evidence type="ECO:0000313" key="1">
    <source>
        <dbReference type="EMBL" id="CAB4125432.1"/>
    </source>
</evidence>
<organism evidence="1">
    <name type="scientific">uncultured Caudovirales phage</name>
    <dbReference type="NCBI Taxonomy" id="2100421"/>
    <lineage>
        <taxon>Viruses</taxon>
        <taxon>Duplodnaviria</taxon>
        <taxon>Heunggongvirae</taxon>
        <taxon>Uroviricota</taxon>
        <taxon>Caudoviricetes</taxon>
        <taxon>Peduoviridae</taxon>
        <taxon>Maltschvirus</taxon>
        <taxon>Maltschvirus maltsch</taxon>
    </lineage>
</organism>
<evidence type="ECO:0000313" key="2">
    <source>
        <dbReference type="EMBL" id="CAB5208473.1"/>
    </source>
</evidence>
<dbReference type="EMBL" id="LR798231">
    <property type="protein sequence ID" value="CAB5208473.1"/>
    <property type="molecule type" value="Genomic_DNA"/>
</dbReference>
<accession>A0A6J5KVN8</accession>